<dbReference type="InterPro" id="IPR005944">
    <property type="entry name" value="Pro_iminopeptidase"/>
</dbReference>
<dbReference type="EMBL" id="BJWL01000006">
    <property type="protein sequence ID" value="GFY89486.1"/>
    <property type="molecule type" value="Genomic_DNA"/>
</dbReference>
<sequence length="178" mass="19835">MSLGLGFSCNPFIRSPTLPLIPVHISSHTLFPPLPFFPGRRNLVLRAQNLGLKSDQQLSAPPMESKNEIPELNRNLYPDIEPYSTGLLKVSDLHTIYWEQSGNPNGHPVVFLHGGPGGGTLPINRKFFDPEFYRIILFDQVFGGSWGSTLALAYSQSHPDKVTGIVLRGIFLLRKKEN</sequence>
<organism evidence="1 2">
    <name type="scientific">Actinidia rufa</name>
    <dbReference type="NCBI Taxonomy" id="165716"/>
    <lineage>
        <taxon>Eukaryota</taxon>
        <taxon>Viridiplantae</taxon>
        <taxon>Streptophyta</taxon>
        <taxon>Embryophyta</taxon>
        <taxon>Tracheophyta</taxon>
        <taxon>Spermatophyta</taxon>
        <taxon>Magnoliopsida</taxon>
        <taxon>eudicotyledons</taxon>
        <taxon>Gunneridae</taxon>
        <taxon>Pentapetalae</taxon>
        <taxon>asterids</taxon>
        <taxon>Ericales</taxon>
        <taxon>Actinidiaceae</taxon>
        <taxon>Actinidia</taxon>
    </lineage>
</organism>
<dbReference type="InterPro" id="IPR029058">
    <property type="entry name" value="AB_hydrolase_fold"/>
</dbReference>
<dbReference type="GO" id="GO:0005737">
    <property type="term" value="C:cytoplasm"/>
    <property type="evidence" value="ECO:0007669"/>
    <property type="project" value="InterPro"/>
</dbReference>
<protein>
    <submittedName>
        <fullName evidence="1">Proline iminopeptidase</fullName>
    </submittedName>
</protein>
<reference evidence="1 2" key="1">
    <citation type="submission" date="2019-07" db="EMBL/GenBank/DDBJ databases">
        <title>De Novo Assembly of kiwifruit Actinidia rufa.</title>
        <authorList>
            <person name="Sugita-Konishi S."/>
            <person name="Sato K."/>
            <person name="Mori E."/>
            <person name="Abe Y."/>
            <person name="Kisaki G."/>
            <person name="Hamano K."/>
            <person name="Suezawa K."/>
            <person name="Otani M."/>
            <person name="Fukuda T."/>
            <person name="Manabe T."/>
            <person name="Gomi K."/>
            <person name="Tabuchi M."/>
            <person name="Akimitsu K."/>
            <person name="Kataoka I."/>
        </authorList>
    </citation>
    <scope>NUCLEOTIDE SEQUENCE [LARGE SCALE GENOMIC DNA]</scope>
    <source>
        <strain evidence="2">cv. Fuchu</strain>
    </source>
</reference>
<evidence type="ECO:0000313" key="1">
    <source>
        <dbReference type="EMBL" id="GFY89486.1"/>
    </source>
</evidence>
<proteinExistence type="predicted"/>
<accession>A0A7J0ETD3</accession>
<dbReference type="PANTHER" id="PTHR43722:SF1">
    <property type="entry name" value="PROLINE IMINOPEPTIDASE"/>
    <property type="match status" value="1"/>
</dbReference>
<dbReference type="AlphaFoldDB" id="A0A7J0ETD3"/>
<dbReference type="OrthoDB" id="10249433at2759"/>
<dbReference type="GO" id="GO:0004177">
    <property type="term" value="F:aminopeptidase activity"/>
    <property type="evidence" value="ECO:0007669"/>
    <property type="project" value="UniProtKB-EC"/>
</dbReference>
<dbReference type="Proteomes" id="UP000585474">
    <property type="component" value="Unassembled WGS sequence"/>
</dbReference>
<dbReference type="GO" id="GO:0006508">
    <property type="term" value="P:proteolysis"/>
    <property type="evidence" value="ECO:0007669"/>
    <property type="project" value="InterPro"/>
</dbReference>
<dbReference type="SUPFAM" id="SSF53474">
    <property type="entry name" value="alpha/beta-Hydrolases"/>
    <property type="match status" value="1"/>
</dbReference>
<comment type="caution">
    <text evidence="1">The sequence shown here is derived from an EMBL/GenBank/DDBJ whole genome shotgun (WGS) entry which is preliminary data.</text>
</comment>
<evidence type="ECO:0000313" key="2">
    <source>
        <dbReference type="Proteomes" id="UP000585474"/>
    </source>
</evidence>
<dbReference type="Gene3D" id="3.40.50.1820">
    <property type="entry name" value="alpha/beta hydrolase"/>
    <property type="match status" value="2"/>
</dbReference>
<keyword evidence="2" id="KW-1185">Reference proteome</keyword>
<name>A0A7J0ETD3_9ERIC</name>
<dbReference type="PANTHER" id="PTHR43722">
    <property type="entry name" value="PROLINE IMINOPEPTIDASE"/>
    <property type="match status" value="1"/>
</dbReference>
<gene>
    <name evidence="1" type="ORF">Acr_06g0014260</name>
</gene>